<name>B3E761_TRIL1</name>
<feature type="transmembrane region" description="Helical" evidence="1">
    <location>
        <begin position="53"/>
        <end position="75"/>
    </location>
</feature>
<dbReference type="Proteomes" id="UP000002420">
    <property type="component" value="Chromosome"/>
</dbReference>
<feature type="transmembrane region" description="Helical" evidence="1">
    <location>
        <begin position="96"/>
        <end position="116"/>
    </location>
</feature>
<reference evidence="2 3" key="1">
    <citation type="submission" date="2008-05" db="EMBL/GenBank/DDBJ databases">
        <title>Complete sequence of chromosome of Geobacter lovleyi SZ.</title>
        <authorList>
            <consortium name="US DOE Joint Genome Institute"/>
            <person name="Lucas S."/>
            <person name="Copeland A."/>
            <person name="Lapidus A."/>
            <person name="Glavina del Rio T."/>
            <person name="Dalin E."/>
            <person name="Tice H."/>
            <person name="Bruce D."/>
            <person name="Goodwin L."/>
            <person name="Pitluck S."/>
            <person name="Chertkov O."/>
            <person name="Meincke L."/>
            <person name="Brettin T."/>
            <person name="Detter J.C."/>
            <person name="Han C."/>
            <person name="Tapia R."/>
            <person name="Kuske C.R."/>
            <person name="Schmutz J."/>
            <person name="Larimer F."/>
            <person name="Land M."/>
            <person name="Hauser L."/>
            <person name="Kyrpides N."/>
            <person name="Mikhailova N."/>
            <person name="Sung Y."/>
            <person name="Fletcher K.E."/>
            <person name="Ritalahti K.M."/>
            <person name="Loeffler F.E."/>
            <person name="Richardson P."/>
        </authorList>
    </citation>
    <scope>NUCLEOTIDE SEQUENCE [LARGE SCALE GENOMIC DNA]</scope>
    <source>
        <strain evidence="3">ATCC BAA-1151 / DSM 17278 / SZ</strain>
    </source>
</reference>
<gene>
    <name evidence="2" type="ordered locus">Glov_1219</name>
</gene>
<keyword evidence="3" id="KW-1185">Reference proteome</keyword>
<evidence type="ECO:0000256" key="1">
    <source>
        <dbReference type="SAM" id="Phobius"/>
    </source>
</evidence>
<keyword evidence="1" id="KW-1133">Transmembrane helix</keyword>
<feature type="transmembrane region" description="Helical" evidence="1">
    <location>
        <begin position="167"/>
        <end position="196"/>
    </location>
</feature>
<sequence length="213" mass="22659">MQCQFCKAQVPNGSTKCPQCGTVLPASPRITAGDFGASFSNATTIWKDNLGDLVLLTLVFCLVAWVPIANAGFIAGYTRSLMKVFRGQGKAAVGDIFNAWDCFGNLLVYLVLYLVAVVLLSFIPFLGTLAVLALYFVAAPGMLAVIDKRLSAIDAFKWSLATIQKDAVNWLLAILVGGILGSAGAIALGIGIIITIPWGQLLLISQYEARKAD</sequence>
<evidence type="ECO:0000313" key="3">
    <source>
        <dbReference type="Proteomes" id="UP000002420"/>
    </source>
</evidence>
<keyword evidence="1" id="KW-0812">Transmembrane</keyword>
<dbReference type="AlphaFoldDB" id="B3E761"/>
<dbReference type="RefSeq" id="WP_012469289.1">
    <property type="nucleotide sequence ID" value="NC_010814.1"/>
</dbReference>
<feature type="transmembrane region" description="Helical" evidence="1">
    <location>
        <begin position="122"/>
        <end position="146"/>
    </location>
</feature>
<evidence type="ECO:0000313" key="2">
    <source>
        <dbReference type="EMBL" id="ACD94941.1"/>
    </source>
</evidence>
<protein>
    <submittedName>
        <fullName evidence="2">Uncharacterized protein</fullName>
    </submittedName>
</protein>
<dbReference type="KEGG" id="glo:Glov_1219"/>
<keyword evidence="1" id="KW-0472">Membrane</keyword>
<dbReference type="HOGENOM" id="CLU_1254442_0_0_7"/>
<proteinExistence type="predicted"/>
<dbReference type="EMBL" id="CP001089">
    <property type="protein sequence ID" value="ACD94941.1"/>
    <property type="molecule type" value="Genomic_DNA"/>
</dbReference>
<organism evidence="2 3">
    <name type="scientific">Trichlorobacter lovleyi (strain ATCC BAA-1151 / DSM 17278 / SZ)</name>
    <name type="common">Geobacter lovleyi</name>
    <dbReference type="NCBI Taxonomy" id="398767"/>
    <lineage>
        <taxon>Bacteria</taxon>
        <taxon>Pseudomonadati</taxon>
        <taxon>Thermodesulfobacteriota</taxon>
        <taxon>Desulfuromonadia</taxon>
        <taxon>Geobacterales</taxon>
        <taxon>Geobacteraceae</taxon>
        <taxon>Trichlorobacter</taxon>
    </lineage>
</organism>
<accession>B3E761</accession>